<evidence type="ECO:0000313" key="2">
    <source>
        <dbReference type="Proteomes" id="UP000251692"/>
    </source>
</evidence>
<gene>
    <name evidence="1" type="ORF">DP923_09845</name>
</gene>
<comment type="caution">
    <text evidence="1">The sequence shown here is derived from an EMBL/GenBank/DDBJ whole genome shotgun (WGS) entry which is preliminary data.</text>
</comment>
<sequence length="98" mass="11369">MIEEKNLSSFRVKRLVNFRCAAAVRQGMNTALKGKTRPARPPSAKACYTTRTIQDKKAKLRQQSINYQPSKYKLPEADFLFKLLYTFKVGYRALPRVR</sequence>
<name>A0A364RCY0_9BACT</name>
<reference evidence="1 2" key="2">
    <citation type="submission" date="2018-07" db="EMBL/GenBank/DDBJ databases">
        <title>Pontibacter sp. 2b14 genomic sequence and assembly.</title>
        <authorList>
            <person name="Du Z.-J."/>
        </authorList>
    </citation>
    <scope>NUCLEOTIDE SEQUENCE [LARGE SCALE GENOMIC DNA]</scope>
    <source>
        <strain evidence="1 2">2b14</strain>
    </source>
</reference>
<dbReference type="EMBL" id="QMDV01000003">
    <property type="protein sequence ID" value="RAU82105.1"/>
    <property type="molecule type" value="Genomic_DNA"/>
</dbReference>
<dbReference type="AlphaFoldDB" id="A0A364RCY0"/>
<reference evidence="1 2" key="1">
    <citation type="submission" date="2018-06" db="EMBL/GenBank/DDBJ databases">
        <authorList>
            <person name="Liu Z.-W."/>
        </authorList>
    </citation>
    <scope>NUCLEOTIDE SEQUENCE [LARGE SCALE GENOMIC DNA]</scope>
    <source>
        <strain evidence="1 2">2b14</strain>
    </source>
</reference>
<accession>A0A364RCY0</accession>
<protein>
    <submittedName>
        <fullName evidence="1">Uncharacterized protein</fullName>
    </submittedName>
</protein>
<dbReference type="Proteomes" id="UP000251692">
    <property type="component" value="Unassembled WGS sequence"/>
</dbReference>
<proteinExistence type="predicted"/>
<keyword evidence="2" id="KW-1185">Reference proteome</keyword>
<organism evidence="1 2">
    <name type="scientific">Pontibacter arcticus</name>
    <dbReference type="NCBI Taxonomy" id="2080288"/>
    <lineage>
        <taxon>Bacteria</taxon>
        <taxon>Pseudomonadati</taxon>
        <taxon>Bacteroidota</taxon>
        <taxon>Cytophagia</taxon>
        <taxon>Cytophagales</taxon>
        <taxon>Hymenobacteraceae</taxon>
        <taxon>Pontibacter</taxon>
    </lineage>
</organism>
<evidence type="ECO:0000313" key="1">
    <source>
        <dbReference type="EMBL" id="RAU82105.1"/>
    </source>
</evidence>